<dbReference type="PANTHER" id="PTHR30408:SF12">
    <property type="entry name" value="TYPE I RESTRICTION ENZYME MJAVIII SPECIFICITY SUBUNIT"/>
    <property type="match status" value="1"/>
</dbReference>
<keyword evidence="2" id="KW-0680">Restriction system</keyword>
<keyword evidence="6" id="KW-1185">Reference proteome</keyword>
<dbReference type="GO" id="GO:0003677">
    <property type="term" value="F:DNA binding"/>
    <property type="evidence" value="ECO:0007669"/>
    <property type="project" value="UniProtKB-KW"/>
</dbReference>
<evidence type="ECO:0000256" key="1">
    <source>
        <dbReference type="ARBA" id="ARBA00010923"/>
    </source>
</evidence>
<gene>
    <name evidence="5" type="ORF">A6V39_03200</name>
</gene>
<dbReference type="InterPro" id="IPR052021">
    <property type="entry name" value="Type-I_RS_S_subunit"/>
</dbReference>
<protein>
    <recommendedName>
        <fullName evidence="4">Type I restriction modification DNA specificity domain-containing protein</fullName>
    </recommendedName>
</protein>
<dbReference type="InterPro" id="IPR044946">
    <property type="entry name" value="Restrct_endonuc_typeI_TRD_sf"/>
</dbReference>
<proteinExistence type="inferred from homology"/>
<comment type="similarity">
    <text evidence="1">Belongs to the type-I restriction system S methylase family.</text>
</comment>
<reference evidence="6" key="1">
    <citation type="submission" date="2016-04" db="EMBL/GenBank/DDBJ databases">
        <authorList>
            <person name="Quiroz-Castaneda R.E."/>
            <person name="Martinez-Ocampo F."/>
        </authorList>
    </citation>
    <scope>NUCLEOTIDE SEQUENCE [LARGE SCALE GENOMIC DNA]</scope>
    <source>
        <strain evidence="6">INIFAP01</strain>
    </source>
</reference>
<dbReference type="RefSeq" id="WP_187150256.1">
    <property type="nucleotide sequence ID" value="NZ_LWUJ01000011.1"/>
</dbReference>
<dbReference type="GO" id="GO:0009307">
    <property type="term" value="P:DNA restriction-modification system"/>
    <property type="evidence" value="ECO:0007669"/>
    <property type="project" value="UniProtKB-KW"/>
</dbReference>
<evidence type="ECO:0000313" key="6">
    <source>
        <dbReference type="Proteomes" id="UP000077623"/>
    </source>
</evidence>
<feature type="domain" description="Type I restriction modification DNA specificity" evidence="4">
    <location>
        <begin position="1"/>
        <end position="176"/>
    </location>
</feature>
<dbReference type="Gene3D" id="1.10.287.1120">
    <property type="entry name" value="Bipartite methylase S protein"/>
    <property type="match status" value="1"/>
</dbReference>
<evidence type="ECO:0000256" key="2">
    <source>
        <dbReference type="ARBA" id="ARBA00022747"/>
    </source>
</evidence>
<dbReference type="AlphaFoldDB" id="A0A1A9QEP0"/>
<dbReference type="Gene3D" id="3.90.220.20">
    <property type="entry name" value="DNA methylase specificity domains"/>
    <property type="match status" value="1"/>
</dbReference>
<dbReference type="Proteomes" id="UP000077623">
    <property type="component" value="Unassembled WGS sequence"/>
</dbReference>
<dbReference type="CDD" id="cd17258">
    <property type="entry name" value="RMtype1_S_Sau13435ORF2165P-TRD1-CR1_like"/>
    <property type="match status" value="1"/>
</dbReference>
<comment type="caution">
    <text evidence="5">The sequence shown here is derived from an EMBL/GenBank/DDBJ whole genome shotgun (WGS) entry which is preliminary data.</text>
</comment>
<accession>A0A1A9QEP0</accession>
<dbReference type="EMBL" id="LWUJ01000011">
    <property type="protein sequence ID" value="OAL10416.1"/>
    <property type="molecule type" value="Genomic_DNA"/>
</dbReference>
<organism evidence="5 6">
    <name type="scientific">Candidatus Mycoplasma haematobovis</name>
    <dbReference type="NCBI Taxonomy" id="432608"/>
    <lineage>
        <taxon>Bacteria</taxon>
        <taxon>Bacillati</taxon>
        <taxon>Mycoplasmatota</taxon>
        <taxon>Mollicutes</taxon>
        <taxon>Mycoplasmataceae</taxon>
        <taxon>Mycoplasma</taxon>
    </lineage>
</organism>
<dbReference type="SUPFAM" id="SSF116734">
    <property type="entry name" value="DNA methylase specificity domain"/>
    <property type="match status" value="1"/>
</dbReference>
<name>A0A1A9QEP0_9MOLU</name>
<dbReference type="PANTHER" id="PTHR30408">
    <property type="entry name" value="TYPE-1 RESTRICTION ENZYME ECOKI SPECIFICITY PROTEIN"/>
    <property type="match status" value="1"/>
</dbReference>
<sequence length="201" mass="23339">MVTWKQTTLDKLGRIQRGRQTHKPEYDPVLFENGTIPFIQMKHVTESLYVKMLLYYNELGLKQSKLFPKDTVLITNDGRVGDSSILKESSCISTHTYGFNAFENISDTKFVKYCFNFSSIKGELKRIASSGGHPILTVERLLKILFPNPPFELQQKIGKILSTYDLLIENYQNQIDLLKNQRTKEPRYFKDDSFIINFLTI</sequence>
<evidence type="ECO:0000256" key="3">
    <source>
        <dbReference type="ARBA" id="ARBA00023125"/>
    </source>
</evidence>
<dbReference type="STRING" id="432608.A6V39_03200"/>
<evidence type="ECO:0000259" key="4">
    <source>
        <dbReference type="Pfam" id="PF01420"/>
    </source>
</evidence>
<dbReference type="Pfam" id="PF01420">
    <property type="entry name" value="Methylase_S"/>
    <property type="match status" value="1"/>
</dbReference>
<dbReference type="REBASE" id="159359">
    <property type="entry name" value="S5.MhaP01ORF3140P"/>
</dbReference>
<dbReference type="InterPro" id="IPR000055">
    <property type="entry name" value="Restrct_endonuc_typeI_TRD"/>
</dbReference>
<keyword evidence="3" id="KW-0238">DNA-binding</keyword>
<evidence type="ECO:0000313" key="5">
    <source>
        <dbReference type="EMBL" id="OAL10416.1"/>
    </source>
</evidence>